<feature type="domain" description="AWS" evidence="15">
    <location>
        <begin position="704"/>
        <end position="754"/>
    </location>
</feature>
<evidence type="ECO:0000256" key="2">
    <source>
        <dbReference type="ARBA" id="ARBA00004286"/>
    </source>
</evidence>
<dbReference type="EMBL" id="JAVIJP010000028">
    <property type="protein sequence ID" value="KAL3634790.1"/>
    <property type="molecule type" value="Genomic_DNA"/>
</dbReference>
<feature type="region of interest" description="Disordered" evidence="11">
    <location>
        <begin position="1326"/>
        <end position="1439"/>
    </location>
</feature>
<feature type="region of interest" description="Disordered" evidence="11">
    <location>
        <begin position="201"/>
        <end position="234"/>
    </location>
</feature>
<dbReference type="Gene3D" id="2.170.270.10">
    <property type="entry name" value="SET domain"/>
    <property type="match status" value="1"/>
</dbReference>
<dbReference type="CDD" id="cd19172">
    <property type="entry name" value="SET_SETD2"/>
    <property type="match status" value="1"/>
</dbReference>
<feature type="compositionally biased region" description="Basic and acidic residues" evidence="11">
    <location>
        <begin position="1384"/>
        <end position="1404"/>
    </location>
</feature>
<dbReference type="PROSITE" id="PS50280">
    <property type="entry name" value="SET"/>
    <property type="match status" value="1"/>
</dbReference>
<evidence type="ECO:0000256" key="9">
    <source>
        <dbReference type="ARBA" id="ARBA00022833"/>
    </source>
</evidence>
<keyword evidence="7" id="KW-0479">Metal-binding</keyword>
<dbReference type="Pfam" id="PF17907">
    <property type="entry name" value="AWS"/>
    <property type="match status" value="1"/>
</dbReference>
<dbReference type="InterPro" id="IPR001214">
    <property type="entry name" value="SET_dom"/>
</dbReference>
<keyword evidence="9" id="KW-0862">Zinc</keyword>
<dbReference type="InterPro" id="IPR003616">
    <property type="entry name" value="Post-SET_dom"/>
</dbReference>
<dbReference type="InterPro" id="IPR006560">
    <property type="entry name" value="AWS_dom"/>
</dbReference>
<evidence type="ECO:0000256" key="6">
    <source>
        <dbReference type="ARBA" id="ARBA00022691"/>
    </source>
</evidence>
<evidence type="ECO:0000256" key="7">
    <source>
        <dbReference type="ARBA" id="ARBA00022723"/>
    </source>
</evidence>
<keyword evidence="5" id="KW-0808">Transferase</keyword>
<evidence type="ECO:0000256" key="10">
    <source>
        <dbReference type="ARBA" id="ARBA00023242"/>
    </source>
</evidence>
<feature type="region of interest" description="Disordered" evidence="11">
    <location>
        <begin position="1093"/>
        <end position="1112"/>
    </location>
</feature>
<dbReference type="FunFam" id="3.30.40.100:FF:000006">
    <property type="entry name" value="Histone-lysine N-methyltransferase"/>
    <property type="match status" value="1"/>
</dbReference>
<dbReference type="PROSITE" id="PS50868">
    <property type="entry name" value="POST_SET"/>
    <property type="match status" value="1"/>
</dbReference>
<dbReference type="SMART" id="SM00508">
    <property type="entry name" value="PostSET"/>
    <property type="match status" value="1"/>
</dbReference>
<dbReference type="Pfam" id="PF00856">
    <property type="entry name" value="SET"/>
    <property type="match status" value="1"/>
</dbReference>
<feature type="domain" description="CW-type" evidence="14">
    <location>
        <begin position="594"/>
        <end position="648"/>
    </location>
</feature>
<evidence type="ECO:0000259" key="13">
    <source>
        <dbReference type="PROSITE" id="PS50868"/>
    </source>
</evidence>
<dbReference type="InterPro" id="IPR044437">
    <property type="entry name" value="SETD2/Set2_SET"/>
</dbReference>
<keyword evidence="8" id="KW-0863">Zinc-finger</keyword>
<evidence type="ECO:0000256" key="8">
    <source>
        <dbReference type="ARBA" id="ARBA00022771"/>
    </source>
</evidence>
<evidence type="ECO:0000256" key="11">
    <source>
        <dbReference type="SAM" id="MobiDB-lite"/>
    </source>
</evidence>
<feature type="region of interest" description="Disordered" evidence="11">
    <location>
        <begin position="980"/>
        <end position="1003"/>
    </location>
</feature>
<dbReference type="SMART" id="SM00317">
    <property type="entry name" value="SET"/>
    <property type="match status" value="1"/>
</dbReference>
<dbReference type="InterPro" id="IPR046341">
    <property type="entry name" value="SET_dom_sf"/>
</dbReference>
<feature type="compositionally biased region" description="Polar residues" evidence="11">
    <location>
        <begin position="1332"/>
        <end position="1344"/>
    </location>
</feature>
<feature type="domain" description="SET" evidence="12">
    <location>
        <begin position="756"/>
        <end position="873"/>
    </location>
</feature>
<dbReference type="PROSITE" id="PS51215">
    <property type="entry name" value="AWS"/>
    <property type="match status" value="1"/>
</dbReference>
<feature type="domain" description="Post-SET" evidence="13">
    <location>
        <begin position="881"/>
        <end position="897"/>
    </location>
</feature>
<evidence type="ECO:0000259" key="15">
    <source>
        <dbReference type="PROSITE" id="PS51215"/>
    </source>
</evidence>
<dbReference type="PANTHER" id="PTHR22884">
    <property type="entry name" value="SET DOMAIN PROTEINS"/>
    <property type="match status" value="1"/>
</dbReference>
<dbReference type="FunFam" id="2.170.270.10:FF:000035">
    <property type="entry name" value="Histone-lysine N-methyltransferase"/>
    <property type="match status" value="1"/>
</dbReference>
<comment type="subcellular location">
    <subcellularLocation>
        <location evidence="2">Chromosome</location>
    </subcellularLocation>
    <subcellularLocation>
        <location evidence="1">Nucleus</location>
    </subcellularLocation>
</comment>
<evidence type="ECO:0008006" key="18">
    <source>
        <dbReference type="Google" id="ProtNLM"/>
    </source>
</evidence>
<feature type="region of interest" description="Disordered" evidence="11">
    <location>
        <begin position="1118"/>
        <end position="1151"/>
    </location>
</feature>
<dbReference type="GO" id="GO:0005634">
    <property type="term" value="C:nucleus"/>
    <property type="evidence" value="ECO:0007669"/>
    <property type="project" value="UniProtKB-SubCell"/>
</dbReference>
<keyword evidence="17" id="KW-1185">Reference proteome</keyword>
<keyword evidence="3" id="KW-0158">Chromosome</keyword>
<keyword evidence="4" id="KW-0489">Methyltransferase</keyword>
<feature type="compositionally biased region" description="Polar residues" evidence="11">
    <location>
        <begin position="1058"/>
        <end position="1073"/>
    </location>
</feature>
<dbReference type="Pfam" id="PF07496">
    <property type="entry name" value="zf-CW"/>
    <property type="match status" value="1"/>
</dbReference>
<evidence type="ECO:0000313" key="17">
    <source>
        <dbReference type="Proteomes" id="UP001632038"/>
    </source>
</evidence>
<feature type="region of interest" description="Disordered" evidence="11">
    <location>
        <begin position="939"/>
        <end position="958"/>
    </location>
</feature>
<evidence type="ECO:0000313" key="16">
    <source>
        <dbReference type="EMBL" id="KAL3634790.1"/>
    </source>
</evidence>
<evidence type="ECO:0000259" key="12">
    <source>
        <dbReference type="PROSITE" id="PS50280"/>
    </source>
</evidence>
<dbReference type="Gene3D" id="3.30.40.100">
    <property type="match status" value="1"/>
</dbReference>
<reference evidence="17" key="1">
    <citation type="journal article" date="2024" name="IScience">
        <title>Strigolactones Initiate the Formation of Haustorium-like Structures in Castilleja.</title>
        <authorList>
            <person name="Buerger M."/>
            <person name="Peterson D."/>
            <person name="Chory J."/>
        </authorList>
    </citation>
    <scope>NUCLEOTIDE SEQUENCE [LARGE SCALE GENOMIC DNA]</scope>
</reference>
<dbReference type="PROSITE" id="PS51050">
    <property type="entry name" value="ZF_CW"/>
    <property type="match status" value="1"/>
</dbReference>
<dbReference type="SMART" id="SM00570">
    <property type="entry name" value="AWS"/>
    <property type="match status" value="1"/>
</dbReference>
<feature type="compositionally biased region" description="Basic and acidic residues" evidence="11">
    <location>
        <begin position="1097"/>
        <end position="1108"/>
    </location>
</feature>
<keyword evidence="10" id="KW-0539">Nucleus</keyword>
<organism evidence="16 17">
    <name type="scientific">Castilleja foliolosa</name>
    <dbReference type="NCBI Taxonomy" id="1961234"/>
    <lineage>
        <taxon>Eukaryota</taxon>
        <taxon>Viridiplantae</taxon>
        <taxon>Streptophyta</taxon>
        <taxon>Embryophyta</taxon>
        <taxon>Tracheophyta</taxon>
        <taxon>Spermatophyta</taxon>
        <taxon>Magnoliopsida</taxon>
        <taxon>eudicotyledons</taxon>
        <taxon>Gunneridae</taxon>
        <taxon>Pentapetalae</taxon>
        <taxon>asterids</taxon>
        <taxon>lamiids</taxon>
        <taxon>Lamiales</taxon>
        <taxon>Orobanchaceae</taxon>
        <taxon>Pedicularideae</taxon>
        <taxon>Castillejinae</taxon>
        <taxon>Castilleja</taxon>
    </lineage>
</organism>
<dbReference type="GO" id="GO:0008168">
    <property type="term" value="F:methyltransferase activity"/>
    <property type="evidence" value="ECO:0007669"/>
    <property type="project" value="UniProtKB-KW"/>
</dbReference>
<sequence length="1606" mass="177044">MFTESSFSENAGDIKEESSLIDLDLDIGKLYFSPTPYVSSSAMVASDVSVADVLLPAFDSIKFAEFPESEMDIGHNNNAVGSIWEADLNGLRSDEVKNTTIPYSSDFAEVVDDIDKLQKPNHPLIVYQSSRRKSMHNISNKLNQKTESETQKPSTSCRKIHKKNSVLDINSLKISRKRRSLFPKQPRISVWGLTGSSLPDFDENGASGPNVGSEKELRGVRVAQGKKSPVTTKTGQKLVQKSCHPTGHITLKIKIGNQSCGVIHVTENLIASKKSTPGLLEIAESKSVERLSRDVVLRERNLGNVLSSDVSVLSTHLDVRSNVETSSFTKTGDLHQIINDEEGNNIRASTENRCSDAGTSPDSEVINSVQDATLFENDLQNTQDTPVMSMDRINQECFIESVPGVSFGDGSILSFPQNKSKKGKKKDKHHKLGDSSVKNQHIGVKITNSAKAPVQLETKQKAVDVSYCIPSLKNQLIGEKITNSAKAPVQLETEQKAVDVSYCNDVLVTGTSKTYMNTYSSDGVSKGPSLCSRKTYSEIPSTTSKASKGGVECHIVTGNQTSSDIGETVYLSKDSSGPLNSLPFSSGELMDQYTPPRNAWVLCDECQKWRRIPAILADQIEETNIGWTCKDNTDTDFADCSIPQEKSNSEINAELEISDAEEDTRDLSRISNQNRAKAVHQPSSWSLIKSNLFLYRSRKTQTIDEVMVCHCKPPIDGRMGCGAKCLNRMLNIECVRGTCPCGELCSNQQFQKRKYAKLKWFRCGKKGFGIQALDNISHGQFLIEYVGEVLGIRPYEERQKEYALQGHKHFYFMTLNGSEVIDACAKGNLGRFINHSCDPNCRTEKWMVKGEVCVGLFAVRDIKKGEEVTFDYNYVRVFGAAAKECVCGAPNCRGYIGGDPTNSEVIVHGDSDEEFAEPVMTCEDREMRGDWNDILTNSLPEIENKSATGPPEIRDKRKKSVNVAVQLESIASETLIQKTDVSSRTQVLDNDEPDNSVGNDFCSSDAAVGPLDVKKDNGVSLSISASSVSKVESEGLKSQVDSLVQFADISLQSEDVMSNTLSPAQQHPRSEVTTPALPSKRKPKTIKRKLKYATLGGKKESPKPDSVVKTHLPSSIRKGKLKSNLLNDKGTLDVDKSNAASNKSKNLPGVPLTSHVETVEDILNELLDTEGGISKRKDASRGYLKLLILTASSGTNGHGEAIQSNRDLSMILDALLKTKSRTVLVDIINKNGLQMLHNIIKRYRKEFIKTPILRKLLGVLEYLATREILNLEHITGGPPCPGVESFRDSILTLTEHDDRKVHQIARNFRDRWIPWSLRRKCFMETDNGKIDSPQQPSHSRLPSSSHDHPNDQGGKPPESTTASGTNRSNNNVTTEMGIRKRKSRWDNPAEDEKSVHSRIKKTDPDIPPGFSSPYRDEAGPPGFSSLPCNDDSAPPGFQPPCKNDTVPFNAVLGNSQARFISSMPVSYGVPFSVMQQFDAITSENAENWKVAPGWPFHPFPPLPPQSKANLPALDGNCAKNHHLSGQKRTMDSPDMNVQVGPGFQRDGGSYSLGRKYFRQQKWNHTKAAQPPPPWVRMRNGWVHGGNTRNGTPLPGFGNGANQFRNP</sequence>
<feature type="compositionally biased region" description="Basic residues" evidence="11">
    <location>
        <begin position="419"/>
        <end position="431"/>
    </location>
</feature>
<evidence type="ECO:0000259" key="14">
    <source>
        <dbReference type="PROSITE" id="PS51050"/>
    </source>
</evidence>
<feature type="region of interest" description="Disordered" evidence="11">
    <location>
        <begin position="415"/>
        <end position="435"/>
    </location>
</feature>
<dbReference type="GO" id="GO:0032259">
    <property type="term" value="P:methylation"/>
    <property type="evidence" value="ECO:0007669"/>
    <property type="project" value="UniProtKB-KW"/>
</dbReference>
<dbReference type="InterPro" id="IPR050777">
    <property type="entry name" value="SET2_Histone-Lys_MeTrsfase"/>
</dbReference>
<accession>A0ABD3CXR4</accession>
<dbReference type="SUPFAM" id="SSF82199">
    <property type="entry name" value="SET domain"/>
    <property type="match status" value="1"/>
</dbReference>
<dbReference type="GO" id="GO:0008270">
    <property type="term" value="F:zinc ion binding"/>
    <property type="evidence" value="ECO:0007669"/>
    <property type="project" value="UniProtKB-KW"/>
</dbReference>
<feature type="region of interest" description="Disordered" evidence="11">
    <location>
        <begin position="1058"/>
        <end position="1084"/>
    </location>
</feature>
<evidence type="ECO:0000256" key="4">
    <source>
        <dbReference type="ARBA" id="ARBA00022603"/>
    </source>
</evidence>
<feature type="region of interest" description="Disordered" evidence="11">
    <location>
        <begin position="133"/>
        <end position="157"/>
    </location>
</feature>
<name>A0ABD3CXR4_9LAMI</name>
<protein>
    <recommendedName>
        <fullName evidence="18">Histone-lysine N-methyltransferase ASHH2</fullName>
    </recommendedName>
</protein>
<dbReference type="GO" id="GO:0005694">
    <property type="term" value="C:chromosome"/>
    <property type="evidence" value="ECO:0007669"/>
    <property type="project" value="UniProtKB-SubCell"/>
</dbReference>
<keyword evidence="6" id="KW-0949">S-adenosyl-L-methionine</keyword>
<evidence type="ECO:0000256" key="1">
    <source>
        <dbReference type="ARBA" id="ARBA00004123"/>
    </source>
</evidence>
<evidence type="ECO:0000256" key="5">
    <source>
        <dbReference type="ARBA" id="ARBA00022679"/>
    </source>
</evidence>
<feature type="compositionally biased region" description="Polar residues" evidence="11">
    <location>
        <begin position="1358"/>
        <end position="1374"/>
    </location>
</feature>
<proteinExistence type="predicted"/>
<gene>
    <name evidence="16" type="ORF">CASFOL_021844</name>
</gene>
<dbReference type="InterPro" id="IPR011124">
    <property type="entry name" value="Znf_CW"/>
</dbReference>
<dbReference type="Proteomes" id="UP001632038">
    <property type="component" value="Unassembled WGS sequence"/>
</dbReference>
<comment type="caution">
    <text evidence="16">The sequence shown here is derived from an EMBL/GenBank/DDBJ whole genome shotgun (WGS) entry which is preliminary data.</text>
</comment>
<evidence type="ECO:0000256" key="3">
    <source>
        <dbReference type="ARBA" id="ARBA00022454"/>
    </source>
</evidence>